<organism evidence="2 3">
    <name type="scientific">Desulfurobacterium atlanticum</name>
    <dbReference type="NCBI Taxonomy" id="240169"/>
    <lineage>
        <taxon>Bacteria</taxon>
        <taxon>Pseudomonadati</taxon>
        <taxon>Aquificota</taxon>
        <taxon>Aquificia</taxon>
        <taxon>Desulfurobacteriales</taxon>
        <taxon>Desulfurobacteriaceae</taxon>
        <taxon>Desulfurobacterium</taxon>
    </lineage>
</organism>
<sequence>MEKLPERDNFCFVCGKKNPKGLKLEFKKENGKVYTTFFLDKYYQGYSNIIHGGVISMILDEAMAHLQTEEERFLTGKITVKFIKPLKVEEKVTVTAWIEKNRKRLKETRAVMKKENGETVAEAEAIMFVKRENTE</sequence>
<dbReference type="Pfam" id="PF03061">
    <property type="entry name" value="4HBT"/>
    <property type="match status" value="1"/>
</dbReference>
<dbReference type="PANTHER" id="PTHR47260">
    <property type="entry name" value="UPF0644 PROTEIN PB2B4.06"/>
    <property type="match status" value="1"/>
</dbReference>
<evidence type="ECO:0000313" key="2">
    <source>
        <dbReference type="EMBL" id="SNR86285.1"/>
    </source>
</evidence>
<dbReference type="InterPro" id="IPR029069">
    <property type="entry name" value="HotDog_dom_sf"/>
</dbReference>
<dbReference type="InterPro" id="IPR052061">
    <property type="entry name" value="PTE-AB_protein"/>
</dbReference>
<evidence type="ECO:0000313" key="3">
    <source>
        <dbReference type="Proteomes" id="UP000198405"/>
    </source>
</evidence>
<name>A0A238ZSJ3_9BACT</name>
<dbReference type="CDD" id="cd03443">
    <property type="entry name" value="PaaI_thioesterase"/>
    <property type="match status" value="1"/>
</dbReference>
<dbReference type="SUPFAM" id="SSF54637">
    <property type="entry name" value="Thioesterase/thiol ester dehydrase-isomerase"/>
    <property type="match status" value="1"/>
</dbReference>
<dbReference type="Gene3D" id="3.10.129.10">
    <property type="entry name" value="Hotdog Thioesterase"/>
    <property type="match status" value="1"/>
</dbReference>
<keyword evidence="3" id="KW-1185">Reference proteome</keyword>
<proteinExistence type="predicted"/>
<accession>A0A238ZSJ3</accession>
<protein>
    <submittedName>
        <fullName evidence="2">Acyl-coenzyme A thioesterase PaaI, contains HGG motif</fullName>
    </submittedName>
</protein>
<dbReference type="PANTHER" id="PTHR47260:SF1">
    <property type="entry name" value="UPF0644 PROTEIN PB2B4.06"/>
    <property type="match status" value="1"/>
</dbReference>
<dbReference type="InterPro" id="IPR006683">
    <property type="entry name" value="Thioestr_dom"/>
</dbReference>
<dbReference type="RefSeq" id="WP_089323469.1">
    <property type="nucleotide sequence ID" value="NZ_FZOB01000011.1"/>
</dbReference>
<reference evidence="3" key="1">
    <citation type="submission" date="2017-06" db="EMBL/GenBank/DDBJ databases">
        <authorList>
            <person name="Varghese N."/>
            <person name="Submissions S."/>
        </authorList>
    </citation>
    <scope>NUCLEOTIDE SEQUENCE [LARGE SCALE GENOMIC DNA]</scope>
    <source>
        <strain evidence="3">DSM 15668</strain>
    </source>
</reference>
<dbReference type="OrthoDB" id="9792301at2"/>
<dbReference type="GO" id="GO:0016790">
    <property type="term" value="F:thiolester hydrolase activity"/>
    <property type="evidence" value="ECO:0007669"/>
    <property type="project" value="UniProtKB-ARBA"/>
</dbReference>
<dbReference type="AlphaFoldDB" id="A0A238ZSJ3"/>
<gene>
    <name evidence="2" type="ORF">SAMN06265340_11145</name>
</gene>
<dbReference type="Proteomes" id="UP000198405">
    <property type="component" value="Unassembled WGS sequence"/>
</dbReference>
<evidence type="ECO:0000259" key="1">
    <source>
        <dbReference type="Pfam" id="PF03061"/>
    </source>
</evidence>
<feature type="domain" description="Thioesterase" evidence="1">
    <location>
        <begin position="48"/>
        <end position="120"/>
    </location>
</feature>
<dbReference type="EMBL" id="FZOB01000011">
    <property type="protein sequence ID" value="SNR86285.1"/>
    <property type="molecule type" value="Genomic_DNA"/>
</dbReference>